<dbReference type="Pfam" id="PF01814">
    <property type="entry name" value="Hemerythrin"/>
    <property type="match status" value="1"/>
</dbReference>
<name>A0A1H0LR36_9MICO</name>
<feature type="domain" description="Hemerythrin-like" evidence="1">
    <location>
        <begin position="16"/>
        <end position="129"/>
    </location>
</feature>
<keyword evidence="3" id="KW-1185">Reference proteome</keyword>
<evidence type="ECO:0000259" key="1">
    <source>
        <dbReference type="Pfam" id="PF01814"/>
    </source>
</evidence>
<evidence type="ECO:0000313" key="2">
    <source>
        <dbReference type="EMBL" id="SDO70501.1"/>
    </source>
</evidence>
<dbReference type="PANTHER" id="PTHR35585">
    <property type="entry name" value="HHE DOMAIN PROTEIN (AFU_ORTHOLOGUE AFUA_4G00730)"/>
    <property type="match status" value="1"/>
</dbReference>
<dbReference type="Proteomes" id="UP000199077">
    <property type="component" value="Chromosome I"/>
</dbReference>
<sequence length="187" mass="20814">MRMTDYEIPRPTSGDVVDLILDDHRLFEALLRDLRDSTADREAARAALSAVLIAHGEAEEEKVYTQLKSKRAITAHEAEHGEEEHAEGNEALLALLECKGTDTQKFDDAVEDLATALNHHIGEEEQTILNPAREDVSEQVRQDLGAAWTARRNELLDEDAGSITNVRKIVARAHKEGLLPADDEDEE</sequence>
<dbReference type="Gene3D" id="1.20.120.520">
    <property type="entry name" value="nmb1532 protein domain like"/>
    <property type="match status" value="1"/>
</dbReference>
<gene>
    <name evidence="2" type="ORF">SAMN04489867_0368</name>
</gene>
<organism evidence="2 3">
    <name type="scientific">Pedococcus dokdonensis</name>
    <dbReference type="NCBI Taxonomy" id="443156"/>
    <lineage>
        <taxon>Bacteria</taxon>
        <taxon>Bacillati</taxon>
        <taxon>Actinomycetota</taxon>
        <taxon>Actinomycetes</taxon>
        <taxon>Micrococcales</taxon>
        <taxon>Intrasporangiaceae</taxon>
        <taxon>Pedococcus</taxon>
    </lineage>
</organism>
<dbReference type="InterPro" id="IPR012312">
    <property type="entry name" value="Hemerythrin-like"/>
</dbReference>
<reference evidence="3" key="1">
    <citation type="submission" date="2016-10" db="EMBL/GenBank/DDBJ databases">
        <authorList>
            <person name="Varghese N."/>
            <person name="Submissions S."/>
        </authorList>
    </citation>
    <scope>NUCLEOTIDE SEQUENCE [LARGE SCALE GENOMIC DNA]</scope>
    <source>
        <strain evidence="3">DSM 22329</strain>
    </source>
</reference>
<accession>A0A1H0LR36</accession>
<dbReference type="EMBL" id="LT629711">
    <property type="protein sequence ID" value="SDO70501.1"/>
    <property type="molecule type" value="Genomic_DNA"/>
</dbReference>
<dbReference type="AlphaFoldDB" id="A0A1H0LR36"/>
<proteinExistence type="predicted"/>
<evidence type="ECO:0000313" key="3">
    <source>
        <dbReference type="Proteomes" id="UP000199077"/>
    </source>
</evidence>
<dbReference type="STRING" id="443156.SAMN04489867_0368"/>
<dbReference type="PANTHER" id="PTHR35585:SF1">
    <property type="entry name" value="HHE DOMAIN PROTEIN (AFU_ORTHOLOGUE AFUA_4G00730)"/>
    <property type="match status" value="1"/>
</dbReference>
<protein>
    <submittedName>
        <fullName evidence="2">Hemerythrin HHE cation binding domain-containing protein</fullName>
    </submittedName>
</protein>